<reference evidence="1 2" key="1">
    <citation type="journal article" date="2016" name="Nat. Commun.">
        <title>Thousands of microbial genomes shed light on interconnected biogeochemical processes in an aquifer system.</title>
        <authorList>
            <person name="Anantharaman K."/>
            <person name="Brown C.T."/>
            <person name="Hug L.A."/>
            <person name="Sharon I."/>
            <person name="Castelle C.J."/>
            <person name="Probst A.J."/>
            <person name="Thomas B.C."/>
            <person name="Singh A."/>
            <person name="Wilkins M.J."/>
            <person name="Karaoz U."/>
            <person name="Brodie E.L."/>
            <person name="Williams K.H."/>
            <person name="Hubbard S.S."/>
            <person name="Banfield J.F."/>
        </authorList>
    </citation>
    <scope>NUCLEOTIDE SEQUENCE [LARGE SCALE GENOMIC DNA]</scope>
</reference>
<dbReference type="Proteomes" id="UP000177583">
    <property type="component" value="Unassembled WGS sequence"/>
</dbReference>
<dbReference type="AlphaFoldDB" id="A0A1F6H0Q6"/>
<evidence type="ECO:0000313" key="1">
    <source>
        <dbReference type="EMBL" id="OGH03870.1"/>
    </source>
</evidence>
<organism evidence="1 2">
    <name type="scientific">Candidatus Lambdaproteobacteria bacterium RIFOXYD2_FULL_56_26</name>
    <dbReference type="NCBI Taxonomy" id="1817773"/>
    <lineage>
        <taxon>Bacteria</taxon>
        <taxon>Pseudomonadati</taxon>
        <taxon>Pseudomonadota</taxon>
        <taxon>Candidatus Lambdaproteobacteria</taxon>
    </lineage>
</organism>
<proteinExistence type="predicted"/>
<accession>A0A1F6H0Q6</accession>
<protein>
    <submittedName>
        <fullName evidence="1">Uncharacterized protein</fullName>
    </submittedName>
</protein>
<name>A0A1F6H0Q6_9PROT</name>
<gene>
    <name evidence="1" type="ORF">A2557_11845</name>
</gene>
<dbReference type="EMBL" id="MFNF01000011">
    <property type="protein sequence ID" value="OGH03870.1"/>
    <property type="molecule type" value="Genomic_DNA"/>
</dbReference>
<evidence type="ECO:0000313" key="2">
    <source>
        <dbReference type="Proteomes" id="UP000177583"/>
    </source>
</evidence>
<sequence length="73" mass="8546">MRQVAGVIESYIEGTFKGWDGNTTYKLTNGQVWTQTQYRYQYKYAYRPKAYIYKNGGSYFMSVAGTYAKVRRA</sequence>
<comment type="caution">
    <text evidence="1">The sequence shown here is derived from an EMBL/GenBank/DDBJ whole genome shotgun (WGS) entry which is preliminary data.</text>
</comment>